<dbReference type="Proteomes" id="UP000655523">
    <property type="component" value="Unassembled WGS sequence"/>
</dbReference>
<dbReference type="GO" id="GO:0016757">
    <property type="term" value="F:glycosyltransferase activity"/>
    <property type="evidence" value="ECO:0007669"/>
    <property type="project" value="TreeGrafter"/>
</dbReference>
<evidence type="ECO:0000313" key="2">
    <source>
        <dbReference type="EMBL" id="NPT55263.1"/>
    </source>
</evidence>
<dbReference type="AlphaFoldDB" id="A0A972NKR3"/>
<evidence type="ECO:0000313" key="3">
    <source>
        <dbReference type="Proteomes" id="UP000655523"/>
    </source>
</evidence>
<proteinExistence type="predicted"/>
<dbReference type="Pfam" id="PF13692">
    <property type="entry name" value="Glyco_trans_1_4"/>
    <property type="match status" value="1"/>
</dbReference>
<dbReference type="Pfam" id="PF13439">
    <property type="entry name" value="Glyco_transf_4"/>
    <property type="match status" value="1"/>
</dbReference>
<dbReference type="PANTHER" id="PTHR12526">
    <property type="entry name" value="GLYCOSYLTRANSFERASE"/>
    <property type="match status" value="1"/>
</dbReference>
<accession>A0A972NKR3</accession>
<dbReference type="InterPro" id="IPR028098">
    <property type="entry name" value="Glyco_trans_4-like_N"/>
</dbReference>
<feature type="domain" description="Glycosyltransferase subfamily 4-like N-terminal" evidence="1">
    <location>
        <begin position="14"/>
        <end position="185"/>
    </location>
</feature>
<dbReference type="EMBL" id="WOEZ01000055">
    <property type="protein sequence ID" value="NPT55263.1"/>
    <property type="molecule type" value="Genomic_DNA"/>
</dbReference>
<organism evidence="2 3">
    <name type="scientific">Paraburkholderia elongata</name>
    <dbReference type="NCBI Taxonomy" id="2675747"/>
    <lineage>
        <taxon>Bacteria</taxon>
        <taxon>Pseudomonadati</taxon>
        <taxon>Pseudomonadota</taxon>
        <taxon>Betaproteobacteria</taxon>
        <taxon>Burkholderiales</taxon>
        <taxon>Burkholderiaceae</taxon>
        <taxon>Paraburkholderia</taxon>
    </lineage>
</organism>
<dbReference type="CDD" id="cd03801">
    <property type="entry name" value="GT4_PimA-like"/>
    <property type="match status" value="1"/>
</dbReference>
<protein>
    <submittedName>
        <fullName evidence="2">Glycosyltransferase</fullName>
    </submittedName>
</protein>
<dbReference type="SUPFAM" id="SSF53756">
    <property type="entry name" value="UDP-Glycosyltransferase/glycogen phosphorylase"/>
    <property type="match status" value="1"/>
</dbReference>
<name>A0A972NKR3_9BURK</name>
<comment type="caution">
    <text evidence="2">The sequence shown here is derived from an EMBL/GenBank/DDBJ whole genome shotgun (WGS) entry which is preliminary data.</text>
</comment>
<keyword evidence="3" id="KW-1185">Reference proteome</keyword>
<sequence>MRVAIVTHVVRHNDGQGRVNHEIARAALDEGIAVTLVASHVAPDLLAHPNVRWVPVKIGRWWPTNLLRQQVFAFKSAMWLRAHRREYDVLHVNGFITWMPADVNTSHFVHSGWFGSKYYPFGLTKGVWSAYQSVYTRCNALLERWAYRRSKVITAVSQKVADEIRAIGLTPHNRVDVIYNGVDTQGFAAATGDRAKFGLPADAFLLLFVGDLRTPRKNLGTVLQALKHLPEHVQIAVAGFLPGSPYPEEAKTLGIAHRVHFLGLVKEMPVLMHSVDAFVFPSRYEAMSLSLLEAMAAGLPVVTARTAGGAEIITPECGIVLDDPDDPKALAGAVARLAENDDARRAMGIAANELATGFGWARMAAQYIALYRQLEGQQKDRRRSETETAAVAKTDALTLHTLAGQTIHHHSQNAQGQQS</sequence>
<gene>
    <name evidence="2" type="ORF">GNZ13_11805</name>
</gene>
<evidence type="ECO:0000259" key="1">
    <source>
        <dbReference type="Pfam" id="PF13439"/>
    </source>
</evidence>
<reference evidence="2 3" key="1">
    <citation type="submission" date="2019-11" db="EMBL/GenBank/DDBJ databases">
        <title>Metabolism of dissolved organic matter in forest soils.</title>
        <authorList>
            <person name="Cyle K.T."/>
            <person name="Wilhelm R.C."/>
            <person name="Martinez C.E."/>
        </authorList>
    </citation>
    <scope>NUCLEOTIDE SEQUENCE [LARGE SCALE GENOMIC DNA]</scope>
    <source>
        <strain evidence="2 3">5N</strain>
    </source>
</reference>
<dbReference type="RefSeq" id="WP_172163888.1">
    <property type="nucleotide sequence ID" value="NZ_WOEZ01000055.1"/>
</dbReference>
<dbReference type="PANTHER" id="PTHR12526:SF636">
    <property type="entry name" value="BLL3647 PROTEIN"/>
    <property type="match status" value="1"/>
</dbReference>
<dbReference type="Gene3D" id="3.40.50.2000">
    <property type="entry name" value="Glycogen Phosphorylase B"/>
    <property type="match status" value="2"/>
</dbReference>